<accession>A0A9K3L7U6</accession>
<dbReference type="CDD" id="cd00171">
    <property type="entry name" value="Sec7"/>
    <property type="match status" value="1"/>
</dbReference>
<feature type="region of interest" description="Disordered" evidence="1">
    <location>
        <begin position="609"/>
        <end position="637"/>
    </location>
</feature>
<protein>
    <submittedName>
        <fullName evidence="3">RalF-like Dot/Icm system translocated protein</fullName>
    </submittedName>
</protein>
<dbReference type="SMART" id="SM00222">
    <property type="entry name" value="Sec7"/>
    <property type="match status" value="1"/>
</dbReference>
<reference evidence="3" key="1">
    <citation type="journal article" date="2021" name="Sci. Rep.">
        <title>Diploid genomic architecture of Nitzschia inconspicua, an elite biomass production diatom.</title>
        <authorList>
            <person name="Oliver A."/>
            <person name="Podell S."/>
            <person name="Pinowska A."/>
            <person name="Traller J.C."/>
            <person name="Smith S.R."/>
            <person name="McClure R."/>
            <person name="Beliaev A."/>
            <person name="Bohutskyi P."/>
            <person name="Hill E.A."/>
            <person name="Rabines A."/>
            <person name="Zheng H."/>
            <person name="Allen L.Z."/>
            <person name="Kuo A."/>
            <person name="Grigoriev I.V."/>
            <person name="Allen A.E."/>
            <person name="Hazlebeck D."/>
            <person name="Allen E.E."/>
        </authorList>
    </citation>
    <scope>NUCLEOTIDE SEQUENCE</scope>
    <source>
        <strain evidence="3">Hildebrandi</strain>
    </source>
</reference>
<gene>
    <name evidence="3" type="ORF">IV203_001191</name>
</gene>
<evidence type="ECO:0000313" key="4">
    <source>
        <dbReference type="Proteomes" id="UP000693970"/>
    </source>
</evidence>
<feature type="region of interest" description="Disordered" evidence="1">
    <location>
        <begin position="115"/>
        <end position="192"/>
    </location>
</feature>
<dbReference type="OrthoDB" id="430364at2759"/>
<dbReference type="Pfam" id="PF01369">
    <property type="entry name" value="Sec7"/>
    <property type="match status" value="1"/>
</dbReference>
<dbReference type="GO" id="GO:0032012">
    <property type="term" value="P:regulation of ARF protein signal transduction"/>
    <property type="evidence" value="ECO:0007669"/>
    <property type="project" value="InterPro"/>
</dbReference>
<feature type="compositionally biased region" description="Polar residues" evidence="1">
    <location>
        <begin position="621"/>
        <end position="637"/>
    </location>
</feature>
<feature type="domain" description="SEC7" evidence="2">
    <location>
        <begin position="719"/>
        <end position="944"/>
    </location>
</feature>
<organism evidence="3 4">
    <name type="scientific">Nitzschia inconspicua</name>
    <dbReference type="NCBI Taxonomy" id="303405"/>
    <lineage>
        <taxon>Eukaryota</taxon>
        <taxon>Sar</taxon>
        <taxon>Stramenopiles</taxon>
        <taxon>Ochrophyta</taxon>
        <taxon>Bacillariophyta</taxon>
        <taxon>Bacillariophyceae</taxon>
        <taxon>Bacillariophycidae</taxon>
        <taxon>Bacillariales</taxon>
        <taxon>Bacillariaceae</taxon>
        <taxon>Nitzschia</taxon>
    </lineage>
</organism>
<keyword evidence="4" id="KW-1185">Reference proteome</keyword>
<feature type="compositionally biased region" description="Pro residues" evidence="1">
    <location>
        <begin position="162"/>
        <end position="173"/>
    </location>
</feature>
<comment type="caution">
    <text evidence="3">The sequence shown here is derived from an EMBL/GenBank/DDBJ whole genome shotgun (WGS) entry which is preliminary data.</text>
</comment>
<dbReference type="InterPro" id="IPR000904">
    <property type="entry name" value="Sec7_dom"/>
</dbReference>
<dbReference type="PANTHER" id="PTHR10663">
    <property type="entry name" value="GUANYL-NUCLEOTIDE EXCHANGE FACTOR"/>
    <property type="match status" value="1"/>
</dbReference>
<sequence>MDGQSFPNSSNAASTASVLSPLKASDCADEILEAARHLCQEASVVLTSLRGGPPNVARGDLAQELMDLRTLVKGIMSTDLSCLEAAPITGGNHQYSSYHTNATAPVSPLAAAGLEPPSVSSMASNATGSSTSATANNSSSPHPHQPEDNGSVGSSAVFVESPDPPPYGVPPNNIPQERVNPSNNPSNKYPPQSFAPVPMVPQFQDVGPYARPFLMVVMDPRAAGPHTLVALRALHRLLERNSLQAMGGSLTPRPGFGVAIEPLTKGVLNCKFEQTDAGADEAVEMAIADLLALMVSIDRRSIQTDTLMDAFNTVFVTRNTFVHSPALCYHFEDVLTTVVRTVFEDLDSLTDPAGRLILEFLVNQLLHTPLVGGDDDASREAQIAHDATRVLCLRLTRWALRCGFQDVDNQTLMAAAAASSPDDERGLLQIIQDDLCLSLLLNGQAIWAYQDNTSVVPGFISMEVLSEICTTLSTLWTSYNLRKHLVPQFEAIFTGFYQRALVLLRKRMNPTDSASFHANFVFDAGIEIILESLVDIMGLHDHRQTVAQGNGGCLESLFATYDCNIRHSDVAVGLMVELCRCTGSHVNEDGDVIDASLHGVGLHPLRAAAKEESATPAGSMGTPTNSSVSDTPESDSFSSEAFSTAKMATEADMYRKVPPHLKELCAQTIIGSMKCLFRDDHPSESTKEERRQRDSILRTQISPAPQSFSDLDRITSSHHLRNIKSKKRLLRKAARLFNEKSSKGIEFLVESGIIAEPVTPRSIASFLRNGIVVGLDKKAVGAYLGEIGKPAVAGKSPKVWERDYFHKEVLETYCSLFHFDRQSLLDGLRMFLACFRLPGEAQQIDRILQAFADSCGNSCEESSQGALKIFSEDPKRASDVAFLLSFSIIMLNTDQHNDNIREDRKMKKSDFVRNNTDYGKDITEPGRELPREYLEAIYDSIREEEIKTEGEGADGSMTVERWKDVLRGSAEDEAHADELPSVADAEDLSELVLEHVWLPILSSVSSLWGVRSSFPTLGERSRMKSVPGSSGMHGAQGARLGMDLAWEMLVGVRHLGRTDIFNKIFKLVCRFTGLLDYDTNAADRAWAFSNSVEAQSAVIVAMKIVDDAYGDIDKEGWMFVFSIIFELRDLKMLGGGTSSARKSLLRESDPDILKEDTRRDWTMKLMKKGRASDQGKKSSGGFLSSMGRALFGSVEDPGMELLTDAPSSKRISTVHGKEDHLLWDEIASSDDEGDYDESKDDGDLGFSLRSGDRISLGTQFEHHLVQEHMLISQEREMGIPVTGLERVEDTSRAQASPRARVRKRLANSCDFVGLISDSRYMDDIGLANIVMALLELIKQQQDNNSSVIDAAERTGESWSPLNQHVYKVTLSPGSEAFAEVLVCEIALKNRDRFHMLWHDQLATHYFSRLKNLTETYFKSPDELLMSVNGGIEKSTTGLLRISRFAMKKGEIADDVLYTWTLLDKCEAKENEVALLDVFDRHIGEGVLRITKAFDGTTRLSERGWHGILSLIGWSLRRGAYLPPLPPTVVGRQAEGFAEDDPSLQAYRSIHLLLNSSEIKHQVPSVVGSCIEMIVVTGDRRNCSKLSIAGLDLLQLLSNGIEATAIEKEEASMFDDDSRSEYWKLNWVPVIESVARASRMSPNANVRQHALSMLTDSFLDKRSGLIPIGIICDVLAETCTPMAGTRIVEMRDGNLSPEHLDAMLIELELCIGLIFKPVRHHIKAVINADPPVLASLWFPTLDTLKKVMGEGSQDTGKDGSPRSVMVKTVNELTMDHLRNIITVMISFGVLRSGEEGSVLKDDISEQTWNAISAMEFCRTAVAEWKLAAACPPIDSTTPEVGVI</sequence>
<evidence type="ECO:0000256" key="1">
    <source>
        <dbReference type="SAM" id="MobiDB-lite"/>
    </source>
</evidence>
<dbReference type="PROSITE" id="PS50190">
    <property type="entry name" value="SEC7"/>
    <property type="match status" value="1"/>
</dbReference>
<dbReference type="GO" id="GO:0005085">
    <property type="term" value="F:guanyl-nucleotide exchange factor activity"/>
    <property type="evidence" value="ECO:0007669"/>
    <property type="project" value="InterPro"/>
</dbReference>
<proteinExistence type="predicted"/>
<feature type="compositionally biased region" description="Low complexity" evidence="1">
    <location>
        <begin position="174"/>
        <end position="192"/>
    </location>
</feature>
<name>A0A9K3L7U6_9STRA</name>
<evidence type="ECO:0000313" key="3">
    <source>
        <dbReference type="EMBL" id="KAG7356505.1"/>
    </source>
</evidence>
<evidence type="ECO:0000259" key="2">
    <source>
        <dbReference type="PROSITE" id="PS50190"/>
    </source>
</evidence>
<reference evidence="3" key="2">
    <citation type="submission" date="2021-04" db="EMBL/GenBank/DDBJ databases">
        <authorList>
            <person name="Podell S."/>
        </authorList>
    </citation>
    <scope>NUCLEOTIDE SEQUENCE</scope>
    <source>
        <strain evidence="3">Hildebrandi</strain>
    </source>
</reference>
<dbReference type="Proteomes" id="UP000693970">
    <property type="component" value="Unassembled WGS sequence"/>
</dbReference>
<feature type="compositionally biased region" description="Low complexity" evidence="1">
    <location>
        <begin position="118"/>
        <end position="140"/>
    </location>
</feature>
<dbReference type="EMBL" id="JAGRRH010000015">
    <property type="protein sequence ID" value="KAG7356505.1"/>
    <property type="molecule type" value="Genomic_DNA"/>
</dbReference>